<evidence type="ECO:0000313" key="1">
    <source>
        <dbReference type="EMBL" id="CAK5100080.1"/>
    </source>
</evidence>
<evidence type="ECO:0000313" key="2">
    <source>
        <dbReference type="Proteomes" id="UP001497535"/>
    </source>
</evidence>
<reference evidence="1" key="1">
    <citation type="submission" date="2023-11" db="EMBL/GenBank/DDBJ databases">
        <authorList>
            <person name="Poullet M."/>
        </authorList>
    </citation>
    <scope>NUCLEOTIDE SEQUENCE</scope>
    <source>
        <strain evidence="1">E1834</strain>
    </source>
</reference>
<protein>
    <submittedName>
        <fullName evidence="1">Uncharacterized protein</fullName>
    </submittedName>
</protein>
<accession>A0ACB1AQW6</accession>
<sequence>MEIYCEKVKDLLCPKNDNLKVREHPVLGPYVDNLEKIAVKSYEETVAATNMNSTSSRSHAIFTIVLTQREHVNNLDTEKVSKISLVDLAG</sequence>
<keyword evidence="2" id="KW-1185">Reference proteome</keyword>
<comment type="caution">
    <text evidence="1">The sequence shown here is derived from an EMBL/GenBank/DDBJ whole genome shotgun (WGS) entry which is preliminary data.</text>
</comment>
<organism evidence="1 2">
    <name type="scientific">Meloidogyne enterolobii</name>
    <name type="common">Root-knot nematode worm</name>
    <name type="synonym">Meloidogyne mayaguensis</name>
    <dbReference type="NCBI Taxonomy" id="390850"/>
    <lineage>
        <taxon>Eukaryota</taxon>
        <taxon>Metazoa</taxon>
        <taxon>Ecdysozoa</taxon>
        <taxon>Nematoda</taxon>
        <taxon>Chromadorea</taxon>
        <taxon>Rhabditida</taxon>
        <taxon>Tylenchina</taxon>
        <taxon>Tylenchomorpha</taxon>
        <taxon>Tylenchoidea</taxon>
        <taxon>Meloidogynidae</taxon>
        <taxon>Meloidogyninae</taxon>
        <taxon>Meloidogyne</taxon>
    </lineage>
</organism>
<dbReference type="Proteomes" id="UP001497535">
    <property type="component" value="Unassembled WGS sequence"/>
</dbReference>
<name>A0ACB1AQW6_MELEN</name>
<gene>
    <name evidence="1" type="ORF">MENTE1834_LOCUS41979</name>
</gene>
<proteinExistence type="predicted"/>
<dbReference type="EMBL" id="CAVMJV010000107">
    <property type="protein sequence ID" value="CAK5100080.1"/>
    <property type="molecule type" value="Genomic_DNA"/>
</dbReference>